<dbReference type="SUPFAM" id="SSF56349">
    <property type="entry name" value="DNA breaking-rejoining enzymes"/>
    <property type="match status" value="1"/>
</dbReference>
<dbReference type="InterPro" id="IPR010998">
    <property type="entry name" value="Integrase_recombinase_N"/>
</dbReference>
<dbReference type="EMBL" id="CP114040">
    <property type="protein sequence ID" value="WAS90520.1"/>
    <property type="molecule type" value="Genomic_DNA"/>
</dbReference>
<evidence type="ECO:0000256" key="4">
    <source>
        <dbReference type="ARBA" id="ARBA00023172"/>
    </source>
</evidence>
<name>A0ABY7GUA6_9BACT</name>
<proteinExistence type="inferred from homology"/>
<comment type="similarity">
    <text evidence="1">Belongs to the 'phage' integrase family.</text>
</comment>
<keyword evidence="2" id="KW-0229">DNA integration</keyword>
<dbReference type="RefSeq" id="WP_269032847.1">
    <property type="nucleotide sequence ID" value="NZ_CP114040.1"/>
</dbReference>
<feature type="domain" description="Tyr recombinase" evidence="6">
    <location>
        <begin position="173"/>
        <end position="354"/>
    </location>
</feature>
<dbReference type="Gene3D" id="1.10.443.10">
    <property type="entry name" value="Intergrase catalytic core"/>
    <property type="match status" value="1"/>
</dbReference>
<dbReference type="CDD" id="cd01189">
    <property type="entry name" value="INT_ICEBs1_C_like"/>
    <property type="match status" value="1"/>
</dbReference>
<dbReference type="PANTHER" id="PTHR30349">
    <property type="entry name" value="PHAGE INTEGRASE-RELATED"/>
    <property type="match status" value="1"/>
</dbReference>
<gene>
    <name evidence="8" type="ORF">O0S08_30400</name>
</gene>
<dbReference type="Pfam" id="PF00589">
    <property type="entry name" value="Phage_integrase"/>
    <property type="match status" value="1"/>
</dbReference>
<dbReference type="PANTHER" id="PTHR30349:SF64">
    <property type="entry name" value="PROPHAGE INTEGRASE INTD-RELATED"/>
    <property type="match status" value="1"/>
</dbReference>
<reference evidence="8" key="1">
    <citation type="submission" date="2022-11" db="EMBL/GenBank/DDBJ databases">
        <title>Minimal conservation of predation-associated metabolite biosynthetic gene clusters underscores biosynthetic potential of Myxococcota including descriptions for ten novel species: Archangium lansinium sp. nov., Myxococcus landrumus sp. nov., Nannocystis bai.</title>
        <authorList>
            <person name="Ahearne A."/>
            <person name="Stevens C."/>
            <person name="Dowd S."/>
        </authorList>
    </citation>
    <scope>NUCLEOTIDE SEQUENCE</scope>
    <source>
        <strain evidence="8">Fl3</strain>
    </source>
</reference>
<keyword evidence="9" id="KW-1185">Reference proteome</keyword>
<evidence type="ECO:0000259" key="7">
    <source>
        <dbReference type="PROSITE" id="PS51900"/>
    </source>
</evidence>
<accession>A0ABY7GUA6</accession>
<dbReference type="InterPro" id="IPR044068">
    <property type="entry name" value="CB"/>
</dbReference>
<evidence type="ECO:0000256" key="2">
    <source>
        <dbReference type="ARBA" id="ARBA00022908"/>
    </source>
</evidence>
<dbReference type="InterPro" id="IPR011010">
    <property type="entry name" value="DNA_brk_join_enz"/>
</dbReference>
<evidence type="ECO:0000259" key="6">
    <source>
        <dbReference type="PROSITE" id="PS51898"/>
    </source>
</evidence>
<evidence type="ECO:0000313" key="9">
    <source>
        <dbReference type="Proteomes" id="UP001164459"/>
    </source>
</evidence>
<evidence type="ECO:0000256" key="3">
    <source>
        <dbReference type="ARBA" id="ARBA00023125"/>
    </source>
</evidence>
<evidence type="ECO:0000256" key="1">
    <source>
        <dbReference type="ARBA" id="ARBA00008857"/>
    </source>
</evidence>
<dbReference type="Pfam" id="PF14659">
    <property type="entry name" value="Phage_int_SAM_3"/>
    <property type="match status" value="1"/>
</dbReference>
<protein>
    <submittedName>
        <fullName evidence="8">Tyrosine-type recombinase/integrase</fullName>
    </submittedName>
</protein>
<dbReference type="PROSITE" id="PS51898">
    <property type="entry name" value="TYR_RECOMBINASE"/>
    <property type="match status" value="1"/>
</dbReference>
<feature type="domain" description="Core-binding (CB)" evidence="7">
    <location>
        <begin position="74"/>
        <end position="155"/>
    </location>
</feature>
<sequence length="362" mass="41097">MWNINVIARATSAGRTYWQYDFRIELPDGTPYRERRKARGATSEAAARQVGMRRLQEVLRQGPKAKRKPETDMPTVAEFAKEWLELCTAERQRPATLENKHFALKKHILPILGATRLDAVDDRAIARFKRERQGVAAATVNNSLKFIGAMLRCAKEQGHRVQVPSLKRLPEEHEARWYTSAEYLKLIRSAETYGPTELVLVLLAGDAGLRAGEISALRWEDIDFINRILTVKRNLVRKHEGPPKGKRERKIPISGRLDAALRALHRRAEYPRVFTLPDGRDVASSVLRGWFAKIATYAEVPCHGLHALRHSFGSRLMLSGAGAQVVMELLGHTHLRTTQIYVHAEADHRRSAIDRMMLLDES</sequence>
<dbReference type="InterPro" id="IPR004107">
    <property type="entry name" value="Integrase_SAM-like_N"/>
</dbReference>
<evidence type="ECO:0000256" key="5">
    <source>
        <dbReference type="PROSITE-ProRule" id="PRU01248"/>
    </source>
</evidence>
<dbReference type="InterPro" id="IPR002104">
    <property type="entry name" value="Integrase_catalytic"/>
</dbReference>
<organism evidence="8 9">
    <name type="scientific">Nannocystis punicea</name>
    <dbReference type="NCBI Taxonomy" id="2995304"/>
    <lineage>
        <taxon>Bacteria</taxon>
        <taxon>Pseudomonadati</taxon>
        <taxon>Myxococcota</taxon>
        <taxon>Polyangia</taxon>
        <taxon>Nannocystales</taxon>
        <taxon>Nannocystaceae</taxon>
        <taxon>Nannocystis</taxon>
    </lineage>
</organism>
<dbReference type="PROSITE" id="PS51900">
    <property type="entry name" value="CB"/>
    <property type="match status" value="1"/>
</dbReference>
<dbReference type="Gene3D" id="1.10.150.130">
    <property type="match status" value="1"/>
</dbReference>
<dbReference type="InterPro" id="IPR050090">
    <property type="entry name" value="Tyrosine_recombinase_XerCD"/>
</dbReference>
<keyword evidence="4" id="KW-0233">DNA recombination</keyword>
<dbReference type="Proteomes" id="UP001164459">
    <property type="component" value="Chromosome"/>
</dbReference>
<dbReference type="InterPro" id="IPR013762">
    <property type="entry name" value="Integrase-like_cat_sf"/>
</dbReference>
<keyword evidence="3 5" id="KW-0238">DNA-binding</keyword>
<evidence type="ECO:0000313" key="8">
    <source>
        <dbReference type="EMBL" id="WAS90520.1"/>
    </source>
</evidence>